<reference evidence="1 2" key="1">
    <citation type="submission" date="2019-11" db="EMBL/GenBank/DDBJ databases">
        <title>Whole genome sequence of Haloferax sp. MBLA0078.</title>
        <authorList>
            <person name="Seo M.-J."/>
            <person name="Cho E.-S."/>
        </authorList>
    </citation>
    <scope>NUCLEOTIDE SEQUENCE [LARGE SCALE GENOMIC DNA]</scope>
    <source>
        <strain evidence="1 2">MBLA0078</strain>
    </source>
</reference>
<dbReference type="AlphaFoldDB" id="A0A6A8G3X8"/>
<evidence type="ECO:0000313" key="1">
    <source>
        <dbReference type="EMBL" id="MRW95914.1"/>
    </source>
</evidence>
<dbReference type="EMBL" id="WKJQ01000001">
    <property type="protein sequence ID" value="MRW95914.1"/>
    <property type="molecule type" value="Genomic_DNA"/>
</dbReference>
<comment type="caution">
    <text evidence="1">The sequence shown here is derived from an EMBL/GenBank/DDBJ whole genome shotgun (WGS) entry which is preliminary data.</text>
</comment>
<dbReference type="InterPro" id="IPR046783">
    <property type="entry name" value="HTH_63"/>
</dbReference>
<gene>
    <name evidence="1" type="ORF">GJR99_04895</name>
</gene>
<dbReference type="Proteomes" id="UP000443423">
    <property type="component" value="Unassembled WGS sequence"/>
</dbReference>
<organism evidence="1 2">
    <name type="scientific">Haloferax marinum</name>
    <dbReference type="NCBI Taxonomy" id="2666143"/>
    <lineage>
        <taxon>Archaea</taxon>
        <taxon>Methanobacteriati</taxon>
        <taxon>Methanobacteriota</taxon>
        <taxon>Stenosarchaea group</taxon>
        <taxon>Halobacteria</taxon>
        <taxon>Halobacteriales</taxon>
        <taxon>Haloferacaceae</taxon>
        <taxon>Haloferax</taxon>
    </lineage>
</organism>
<proteinExistence type="predicted"/>
<dbReference type="Pfam" id="PF20575">
    <property type="entry name" value="HTH_63"/>
    <property type="match status" value="1"/>
</dbReference>
<evidence type="ECO:0000313" key="2">
    <source>
        <dbReference type="Proteomes" id="UP000443423"/>
    </source>
</evidence>
<keyword evidence="2" id="KW-1185">Reference proteome</keyword>
<protein>
    <submittedName>
        <fullName evidence="1">Uncharacterized protein</fullName>
    </submittedName>
</protein>
<sequence>MDSTKSGKRPTPQRGSIRVELWVRSGKRTEFEPVIDRLDDATERGVIDGYTVETWDKFVDISGRTSPRERRARDKLQSYARWCANRGEQLSGLGDPVKRSVGRMGPERLTRRAPRAVMAEYEEGVLSHVTACEQCTGALRSRVDELDTRIEPEWPDRPMTIEW</sequence>
<name>A0A6A8G3X8_9EURY</name>
<accession>A0A6A8G3X8</accession>
<dbReference type="RefSeq" id="WP_151113857.1">
    <property type="nucleotide sequence ID" value="NZ_WKJQ01000001.1"/>
</dbReference>